<gene>
    <name evidence="1" type="ORF">UFOVP678_41</name>
</gene>
<dbReference type="EMBL" id="LR796655">
    <property type="protein sequence ID" value="CAB4157679.1"/>
    <property type="molecule type" value="Genomic_DNA"/>
</dbReference>
<protein>
    <submittedName>
        <fullName evidence="1">Uncharacterized protein</fullName>
    </submittedName>
</protein>
<sequence length="51" mass="6088">MPLLLHEIKERLKELDEITLLELLDISSEEIVQMFSDKIEEYADKLEQEVK</sequence>
<accession>A0A6J5NES5</accession>
<proteinExistence type="predicted"/>
<organism evidence="1">
    <name type="scientific">uncultured Caudovirales phage</name>
    <dbReference type="NCBI Taxonomy" id="2100421"/>
    <lineage>
        <taxon>Viruses</taxon>
        <taxon>Duplodnaviria</taxon>
        <taxon>Heunggongvirae</taxon>
        <taxon>Uroviricota</taxon>
        <taxon>Caudoviricetes</taxon>
        <taxon>Peduoviridae</taxon>
        <taxon>Maltschvirus</taxon>
        <taxon>Maltschvirus maltsch</taxon>
    </lineage>
</organism>
<reference evidence="1" key="1">
    <citation type="submission" date="2020-04" db="EMBL/GenBank/DDBJ databases">
        <authorList>
            <person name="Chiriac C."/>
            <person name="Salcher M."/>
            <person name="Ghai R."/>
            <person name="Kavagutti S V."/>
        </authorList>
    </citation>
    <scope>NUCLEOTIDE SEQUENCE</scope>
</reference>
<evidence type="ECO:0000313" key="1">
    <source>
        <dbReference type="EMBL" id="CAB4157679.1"/>
    </source>
</evidence>
<name>A0A6J5NES5_9CAUD</name>